<feature type="compositionally biased region" description="Basic and acidic residues" evidence="5">
    <location>
        <begin position="71"/>
        <end position="80"/>
    </location>
</feature>
<proteinExistence type="predicted"/>
<evidence type="ECO:0000256" key="2">
    <source>
        <dbReference type="ARBA" id="ARBA00022723"/>
    </source>
</evidence>
<evidence type="ECO:0000259" key="7">
    <source>
        <dbReference type="PROSITE" id="PS51007"/>
    </source>
</evidence>
<dbReference type="Proteomes" id="UP001213907">
    <property type="component" value="Chromosome"/>
</dbReference>
<keyword evidence="2 4" id="KW-0479">Metal-binding</keyword>
<dbReference type="Gene3D" id="1.10.760.10">
    <property type="entry name" value="Cytochrome c-like domain"/>
    <property type="match status" value="1"/>
</dbReference>
<evidence type="ECO:0000313" key="8">
    <source>
        <dbReference type="EMBL" id="WEF52712.1"/>
    </source>
</evidence>
<evidence type="ECO:0000313" key="9">
    <source>
        <dbReference type="Proteomes" id="UP001213907"/>
    </source>
</evidence>
<keyword evidence="6" id="KW-0732">Signal</keyword>
<gene>
    <name evidence="8" type="ORF">AFIC_001208</name>
</gene>
<feature type="region of interest" description="Disordered" evidence="5">
    <location>
        <begin position="64"/>
        <end position="85"/>
    </location>
</feature>
<dbReference type="InterPro" id="IPR036909">
    <property type="entry name" value="Cyt_c-like_dom_sf"/>
</dbReference>
<reference evidence="8 9" key="1">
    <citation type="submission" date="2022-11" db="EMBL/GenBank/DDBJ databases">
        <authorList>
            <person name="Siebert D."/>
            <person name="Busche T."/>
            <person name="Saydam E."/>
            <person name="Kalinowski J."/>
            <person name="Ruckert C."/>
            <person name="Blombach B."/>
        </authorList>
    </citation>
    <scope>NUCLEOTIDE SEQUENCE [LARGE SCALE GENOMIC DNA]</scope>
    <source>
        <strain evidence="8 9">DSM 1083</strain>
    </source>
</reference>
<name>A0ABY8BWP5_AFICR</name>
<dbReference type="EMBL" id="CP113162">
    <property type="protein sequence ID" value="WEF52712.1"/>
    <property type="molecule type" value="Genomic_DNA"/>
</dbReference>
<evidence type="ECO:0000256" key="6">
    <source>
        <dbReference type="SAM" id="SignalP"/>
    </source>
</evidence>
<dbReference type="InterPro" id="IPR009056">
    <property type="entry name" value="Cyt_c-like_dom"/>
</dbReference>
<dbReference type="PROSITE" id="PS51007">
    <property type="entry name" value="CYTC"/>
    <property type="match status" value="1"/>
</dbReference>
<sequence>MSSFAKHPAPTSRPWKSLVLVPALAAAALLLTPETGRADPPIDQVYNVYCAQCHGLKRNGTGVNLPGLSVRPRDHTDSKGMGDTPDEELFKAIKEGGLAVNKSVLMPSWGAVLSDKQITEMVKYLRTVCHCGK</sequence>
<dbReference type="RefSeq" id="WP_275248247.1">
    <property type="nucleotide sequence ID" value="NZ_BAABDX010000001.1"/>
</dbReference>
<feature type="signal peptide" evidence="6">
    <location>
        <begin position="1"/>
        <end position="38"/>
    </location>
</feature>
<keyword evidence="9" id="KW-1185">Reference proteome</keyword>
<evidence type="ECO:0000256" key="5">
    <source>
        <dbReference type="SAM" id="MobiDB-lite"/>
    </source>
</evidence>
<protein>
    <submittedName>
        <fullName evidence="8">Cytochrome c</fullName>
    </submittedName>
</protein>
<feature type="domain" description="Cytochrome c" evidence="7">
    <location>
        <begin position="37"/>
        <end position="129"/>
    </location>
</feature>
<evidence type="ECO:0000256" key="3">
    <source>
        <dbReference type="ARBA" id="ARBA00023004"/>
    </source>
</evidence>
<feature type="chain" id="PRO_5046801592" evidence="6">
    <location>
        <begin position="39"/>
        <end position="133"/>
    </location>
</feature>
<evidence type="ECO:0000256" key="1">
    <source>
        <dbReference type="ARBA" id="ARBA00022617"/>
    </source>
</evidence>
<dbReference type="SUPFAM" id="SSF46626">
    <property type="entry name" value="Cytochrome c"/>
    <property type="match status" value="1"/>
</dbReference>
<keyword evidence="1 4" id="KW-0349">Heme</keyword>
<dbReference type="Pfam" id="PF13442">
    <property type="entry name" value="Cytochrome_CBB3"/>
    <property type="match status" value="1"/>
</dbReference>
<accession>A0ABY8BWP5</accession>
<organism evidence="8 9">
    <name type="scientific">Afipia carboxydohydrogena</name>
    <name type="common">Pseudomonas carboxydohydrogena</name>
    <dbReference type="NCBI Taxonomy" id="290"/>
    <lineage>
        <taxon>Bacteria</taxon>
        <taxon>Pseudomonadati</taxon>
        <taxon>Pseudomonadota</taxon>
        <taxon>Alphaproteobacteria</taxon>
        <taxon>Hyphomicrobiales</taxon>
        <taxon>Nitrobacteraceae</taxon>
        <taxon>Afipia</taxon>
    </lineage>
</organism>
<keyword evidence="3 4" id="KW-0408">Iron</keyword>
<evidence type="ECO:0000256" key="4">
    <source>
        <dbReference type="PROSITE-ProRule" id="PRU00433"/>
    </source>
</evidence>